<dbReference type="Pfam" id="PF16119">
    <property type="entry name" value="DUF4835"/>
    <property type="match status" value="1"/>
</dbReference>
<gene>
    <name evidence="1" type="ORF">FRX97_10385</name>
</gene>
<dbReference type="OrthoDB" id="9773381at2"/>
<keyword evidence="2" id="KW-1185">Reference proteome</keyword>
<organism evidence="1 2">
    <name type="scientific">Luteibaculum oceani</name>
    <dbReference type="NCBI Taxonomy" id="1294296"/>
    <lineage>
        <taxon>Bacteria</taxon>
        <taxon>Pseudomonadati</taxon>
        <taxon>Bacteroidota</taxon>
        <taxon>Flavobacteriia</taxon>
        <taxon>Flavobacteriales</taxon>
        <taxon>Luteibaculaceae</taxon>
        <taxon>Luteibaculum</taxon>
    </lineage>
</organism>
<sequence length="307" mass="35169">MTFKLPLKTGFLLSILAFTLFLPHIAWGQELNATVQVTYERVKAQATNPRIFETLERTAQEFLNNTKWGGDDFQLEERIQCSFLFTIDKISGNTYEGSIQVTSSRPVFNSNYSTTLLNHKDNDFTFSYTENAPIIFTPNQFKDNLSSVLAYYAYLVLAMDYDSFSREGGKAYFTLAQRVVANAQNAGFDGWRSSEGVRNRFWIVDNALQEAFKPIRDCVYEYHRQGLDQMYSNTEDARKTIIEALKKLERVHAVKPLSINMQIFFNAKSQEIINIFDASPAQEKESLLSLLGKLDPSNLSKYQKLVD</sequence>
<comment type="caution">
    <text evidence="1">The sequence shown here is derived from an EMBL/GenBank/DDBJ whole genome shotgun (WGS) entry which is preliminary data.</text>
</comment>
<evidence type="ECO:0000313" key="1">
    <source>
        <dbReference type="EMBL" id="TXC76150.1"/>
    </source>
</evidence>
<evidence type="ECO:0000313" key="2">
    <source>
        <dbReference type="Proteomes" id="UP000321168"/>
    </source>
</evidence>
<dbReference type="EMBL" id="VORB01000010">
    <property type="protein sequence ID" value="TXC76150.1"/>
    <property type="molecule type" value="Genomic_DNA"/>
</dbReference>
<protein>
    <submittedName>
        <fullName evidence="1">DUF4835 family protein</fullName>
    </submittedName>
</protein>
<dbReference type="InterPro" id="IPR032274">
    <property type="entry name" value="DUF4835"/>
</dbReference>
<dbReference type="AlphaFoldDB" id="A0A5C6UU65"/>
<dbReference type="Proteomes" id="UP000321168">
    <property type="component" value="Unassembled WGS sequence"/>
</dbReference>
<accession>A0A5C6UU65</accession>
<dbReference type="RefSeq" id="WP_147015152.1">
    <property type="nucleotide sequence ID" value="NZ_VORB01000010.1"/>
</dbReference>
<name>A0A5C6UU65_9FLAO</name>
<proteinExistence type="predicted"/>
<reference evidence="1 2" key="1">
    <citation type="submission" date="2019-08" db="EMBL/GenBank/DDBJ databases">
        <title>Genome of Luteibaculum oceani JCM 18817.</title>
        <authorList>
            <person name="Bowman J.P."/>
        </authorList>
    </citation>
    <scope>NUCLEOTIDE SEQUENCE [LARGE SCALE GENOMIC DNA]</scope>
    <source>
        <strain evidence="1 2">JCM 18817</strain>
    </source>
</reference>